<protein>
    <submittedName>
        <fullName evidence="2">GNAT family N-acetyltransferase</fullName>
    </submittedName>
</protein>
<dbReference type="PROSITE" id="PS51186">
    <property type="entry name" value="GNAT"/>
    <property type="match status" value="1"/>
</dbReference>
<proteinExistence type="predicted"/>
<dbReference type="Proteomes" id="UP001139485">
    <property type="component" value="Unassembled WGS sequence"/>
</dbReference>
<keyword evidence="3" id="KW-1185">Reference proteome</keyword>
<sequence>MSEDIADDVAPAAVLAAGPHRIDLADDGLVLRLYLPADVPMLVQAFTDPVTRTWNPGPTDPEELEAWVGSRNDWSDGTHASWAVADHEDLLVGAVSLHHLDLEQGDVEVGYWTAPWGRGRGVASAAVRAVSAFAHERLGCHRVHLFHAVENIGSCGVARRAGFALEGTLRQSYRYPDGVHHDEHLHARIAGDPWPSRQ</sequence>
<dbReference type="InterPro" id="IPR000182">
    <property type="entry name" value="GNAT_dom"/>
</dbReference>
<dbReference type="GO" id="GO:1990189">
    <property type="term" value="F:protein N-terminal-serine acetyltransferase activity"/>
    <property type="evidence" value="ECO:0007669"/>
    <property type="project" value="TreeGrafter"/>
</dbReference>
<dbReference type="GO" id="GO:0005737">
    <property type="term" value="C:cytoplasm"/>
    <property type="evidence" value="ECO:0007669"/>
    <property type="project" value="TreeGrafter"/>
</dbReference>
<dbReference type="Gene3D" id="3.40.630.30">
    <property type="match status" value="1"/>
</dbReference>
<dbReference type="AlphaFoldDB" id="A0A9X2IEM4"/>
<dbReference type="InterPro" id="IPR051908">
    <property type="entry name" value="Ribosomal_N-acetyltransferase"/>
</dbReference>
<reference evidence="2" key="1">
    <citation type="submission" date="2022-05" db="EMBL/GenBank/DDBJ databases">
        <authorList>
            <person name="Tuo L."/>
        </authorList>
    </citation>
    <scope>NUCLEOTIDE SEQUENCE</scope>
    <source>
        <strain evidence="2">BSK12Z-4</strain>
    </source>
</reference>
<dbReference type="SUPFAM" id="SSF55729">
    <property type="entry name" value="Acyl-CoA N-acyltransferases (Nat)"/>
    <property type="match status" value="1"/>
</dbReference>
<name>A0A9X2IEM4_9ACTN</name>
<dbReference type="RefSeq" id="WP_250827073.1">
    <property type="nucleotide sequence ID" value="NZ_JAMOIL010000010.1"/>
</dbReference>
<dbReference type="PANTHER" id="PTHR43441:SF10">
    <property type="entry name" value="ACETYLTRANSFERASE"/>
    <property type="match status" value="1"/>
</dbReference>
<evidence type="ECO:0000259" key="1">
    <source>
        <dbReference type="PROSITE" id="PS51186"/>
    </source>
</evidence>
<organism evidence="2 3">
    <name type="scientific">Nocardioides bruguierae</name>
    <dbReference type="NCBI Taxonomy" id="2945102"/>
    <lineage>
        <taxon>Bacteria</taxon>
        <taxon>Bacillati</taxon>
        <taxon>Actinomycetota</taxon>
        <taxon>Actinomycetes</taxon>
        <taxon>Propionibacteriales</taxon>
        <taxon>Nocardioidaceae</taxon>
        <taxon>Nocardioides</taxon>
    </lineage>
</organism>
<evidence type="ECO:0000313" key="2">
    <source>
        <dbReference type="EMBL" id="MCM0620452.1"/>
    </source>
</evidence>
<dbReference type="Pfam" id="PF13302">
    <property type="entry name" value="Acetyltransf_3"/>
    <property type="match status" value="1"/>
</dbReference>
<comment type="caution">
    <text evidence="2">The sequence shown here is derived from an EMBL/GenBank/DDBJ whole genome shotgun (WGS) entry which is preliminary data.</text>
</comment>
<dbReference type="PANTHER" id="PTHR43441">
    <property type="entry name" value="RIBOSOMAL-PROTEIN-SERINE ACETYLTRANSFERASE"/>
    <property type="match status" value="1"/>
</dbReference>
<dbReference type="EMBL" id="JAMOIL010000010">
    <property type="protein sequence ID" value="MCM0620452.1"/>
    <property type="molecule type" value="Genomic_DNA"/>
</dbReference>
<feature type="domain" description="N-acetyltransferase" evidence="1">
    <location>
        <begin position="29"/>
        <end position="192"/>
    </location>
</feature>
<dbReference type="GO" id="GO:0008999">
    <property type="term" value="F:protein-N-terminal-alanine acetyltransferase activity"/>
    <property type="evidence" value="ECO:0007669"/>
    <property type="project" value="TreeGrafter"/>
</dbReference>
<gene>
    <name evidence="2" type="ORF">M8330_09105</name>
</gene>
<accession>A0A9X2IEM4</accession>
<dbReference type="InterPro" id="IPR016181">
    <property type="entry name" value="Acyl_CoA_acyltransferase"/>
</dbReference>
<evidence type="ECO:0000313" key="3">
    <source>
        <dbReference type="Proteomes" id="UP001139485"/>
    </source>
</evidence>